<keyword evidence="1" id="KW-0378">Hydrolase</keyword>
<dbReference type="AlphaFoldDB" id="A0AAN8JVN8"/>
<feature type="region of interest" description="Disordered" evidence="3">
    <location>
        <begin position="182"/>
        <end position="203"/>
    </location>
</feature>
<proteinExistence type="predicted"/>
<protein>
    <submittedName>
        <fullName evidence="4">Uncharacterized protein</fullName>
    </submittedName>
</protein>
<reference evidence="4 5" key="1">
    <citation type="submission" date="2024-01" db="EMBL/GenBank/DDBJ databases">
        <title>The genome of the rayed Mediterranean limpet Patella caerulea (Linnaeus, 1758).</title>
        <authorList>
            <person name="Anh-Thu Weber A."/>
            <person name="Halstead-Nussloch G."/>
        </authorList>
    </citation>
    <scope>NUCLEOTIDE SEQUENCE [LARGE SCALE GENOMIC DNA]</scope>
    <source>
        <strain evidence="4">AATW-2023a</strain>
        <tissue evidence="4">Whole specimen</tissue>
    </source>
</reference>
<comment type="caution">
    <text evidence="4">The sequence shown here is derived from an EMBL/GenBank/DDBJ whole genome shotgun (WGS) entry which is preliminary data.</text>
</comment>
<name>A0AAN8JVN8_PATCE</name>
<evidence type="ECO:0000313" key="4">
    <source>
        <dbReference type="EMBL" id="KAK6183204.1"/>
    </source>
</evidence>
<keyword evidence="2" id="KW-0175">Coiled coil</keyword>
<dbReference type="GO" id="GO:0000175">
    <property type="term" value="F:3'-5'-RNA exonuclease activity"/>
    <property type="evidence" value="ECO:0007669"/>
    <property type="project" value="InterPro"/>
</dbReference>
<keyword evidence="5" id="KW-1185">Reference proteome</keyword>
<organism evidence="4 5">
    <name type="scientific">Patella caerulea</name>
    <name type="common">Rayed Mediterranean limpet</name>
    <dbReference type="NCBI Taxonomy" id="87958"/>
    <lineage>
        <taxon>Eukaryota</taxon>
        <taxon>Metazoa</taxon>
        <taxon>Spiralia</taxon>
        <taxon>Lophotrochozoa</taxon>
        <taxon>Mollusca</taxon>
        <taxon>Gastropoda</taxon>
        <taxon>Patellogastropoda</taxon>
        <taxon>Patelloidea</taxon>
        <taxon>Patellidae</taxon>
        <taxon>Patella</taxon>
    </lineage>
</organism>
<gene>
    <name evidence="4" type="ORF">SNE40_010731</name>
</gene>
<evidence type="ECO:0000256" key="1">
    <source>
        <dbReference type="ARBA" id="ARBA00022722"/>
    </source>
</evidence>
<dbReference type="PANTHER" id="PTHR11046:SF25">
    <property type="match status" value="1"/>
</dbReference>
<dbReference type="InterPro" id="IPR022894">
    <property type="entry name" value="Oligoribonuclease"/>
</dbReference>
<sequence>MPGGKKRKLVNPAAEPGIARTYLDENFSDLPVVGNDLKNGHVLYIYITAGNKSRTETERFLKRHLPEVNNTFRSSSKLNSNIKSLVNQTLIKLKKLSVPEEFQAFSSSCSQRFYLHVDTQCVSPVVVSTDPPALDQVDENTNSSTTTCTSDSHLSAPPLTPLVSSADIHVPTPDPSLLTPPVTEVTASPPPHPSREVITPRKQKLKKRLKFVSASKSEQKERFSKKIKIMKQEIDKHKHIKIKQLNQQLKRKTKSIENKNEIIRDLQRKLKKTNTVNTSLNEENMKRLKRTHERLRKANKVRRTGVAYSSYSLEQYNQLKIKLNEKDRLIRTLENEKLELEDIVCELKKKNPVVETKKDGKTYSVDTRMEVFDFLVNKVPTENVSKLMTKIAERSGGTLSDIPNRTTVEQMARELGIIADLQSSEVAMKTKNITLGFDATTQEGIHINSIHITTKDETNVIAVDELPGGTTEDYHNHVCDSVDHLAYVYADFHEEEFQHCRTVIINNISNTMTDRAAVNHSTIQKLGETWGKSLNELNCNLHPLDTIATTCRSALKSLETQRGTLYGKDCIAGNVVLQINKFRYKDGKGDPKGFTTFLRDHGLPRGLIPRYRGNRLHILFHICGKLIEHHPTLLDFFTSGTVSCGGLQTSLKTDFKNDVAVLEMQVLGVLGKTLTGPWMKKFYTAAGVQVDHMEAIEIVQGIIKELKLCSADPLSILSRTCDFFGHGLSEEDATLQKLSIPPSQENKPLFSDMVITCISGVISVLERQYKRYFELDVTEQLKKETQSARAHNIDAEEMIGMFGAWKQRAQNATTSFLSARLRAKKNRVVPYLDGIYKSKQECIVKWAIGMARKKRNRDRKKQVDISKELSRRAAAKVQKKQERNKKDLEKKLMATDITDINTEFPDLEETCVVNLTDILSGKVVGRDICHMWYDNDTQEKTVYSGRIEKLKKKQGQIYYYRIGYWEKEESYEDAVDYDITKYALAADFIDGDLILC</sequence>
<feature type="compositionally biased region" description="Low complexity" evidence="3">
    <location>
        <begin position="141"/>
        <end position="155"/>
    </location>
</feature>
<dbReference type="PANTHER" id="PTHR11046">
    <property type="entry name" value="OLIGORIBONUCLEASE, MITOCHONDRIAL"/>
    <property type="match status" value="1"/>
</dbReference>
<evidence type="ECO:0000256" key="2">
    <source>
        <dbReference type="SAM" id="Coils"/>
    </source>
</evidence>
<feature type="coiled-coil region" evidence="2">
    <location>
        <begin position="316"/>
        <end position="346"/>
    </location>
</feature>
<dbReference type="Proteomes" id="UP001347796">
    <property type="component" value="Unassembled WGS sequence"/>
</dbReference>
<accession>A0AAN8JVN8</accession>
<feature type="region of interest" description="Disordered" evidence="3">
    <location>
        <begin position="133"/>
        <end position="156"/>
    </location>
</feature>
<dbReference type="EMBL" id="JAZGQO010000007">
    <property type="protein sequence ID" value="KAK6183204.1"/>
    <property type="molecule type" value="Genomic_DNA"/>
</dbReference>
<evidence type="ECO:0000256" key="3">
    <source>
        <dbReference type="SAM" id="MobiDB-lite"/>
    </source>
</evidence>
<keyword evidence="1" id="KW-0540">Nuclease</keyword>
<evidence type="ECO:0000313" key="5">
    <source>
        <dbReference type="Proteomes" id="UP001347796"/>
    </source>
</evidence>